<comment type="caution">
    <text evidence="1">The sequence shown here is derived from an EMBL/GenBank/DDBJ whole genome shotgun (WGS) entry which is preliminary data.</text>
</comment>
<sequence length="70" mass="7243">MSKKMLRSVLVAAFSVGVAFGIAGGLSEAKVDVRADSVWPPIVAPIVAEDAVMADSVWAGPARTDDSVWA</sequence>
<dbReference type="EMBL" id="JBHSKN010000026">
    <property type="protein sequence ID" value="MFC5243672.1"/>
    <property type="molecule type" value="Genomic_DNA"/>
</dbReference>
<organism evidence="1 2">
    <name type="scientific">Streptomyces atrovirens</name>
    <dbReference type="NCBI Taxonomy" id="285556"/>
    <lineage>
        <taxon>Bacteria</taxon>
        <taxon>Bacillati</taxon>
        <taxon>Actinomycetota</taxon>
        <taxon>Actinomycetes</taxon>
        <taxon>Kitasatosporales</taxon>
        <taxon>Streptomycetaceae</taxon>
        <taxon>Streptomyces</taxon>
    </lineage>
</organism>
<keyword evidence="2" id="KW-1185">Reference proteome</keyword>
<gene>
    <name evidence="1" type="ORF">ACFPWV_27795</name>
</gene>
<accession>A0ABW0E044</accession>
<reference evidence="2" key="1">
    <citation type="journal article" date="2019" name="Int. J. Syst. Evol. Microbiol.">
        <title>The Global Catalogue of Microorganisms (GCM) 10K type strain sequencing project: providing services to taxonomists for standard genome sequencing and annotation.</title>
        <authorList>
            <consortium name="The Broad Institute Genomics Platform"/>
            <consortium name="The Broad Institute Genome Sequencing Center for Infectious Disease"/>
            <person name="Wu L."/>
            <person name="Ma J."/>
        </authorList>
    </citation>
    <scope>NUCLEOTIDE SEQUENCE [LARGE SCALE GENOMIC DNA]</scope>
    <source>
        <strain evidence="2">CGMCC 4.7131</strain>
    </source>
</reference>
<name>A0ABW0E044_9ACTN</name>
<dbReference type="Proteomes" id="UP001596035">
    <property type="component" value="Unassembled WGS sequence"/>
</dbReference>
<evidence type="ECO:0000313" key="2">
    <source>
        <dbReference type="Proteomes" id="UP001596035"/>
    </source>
</evidence>
<proteinExistence type="predicted"/>
<evidence type="ECO:0000313" key="1">
    <source>
        <dbReference type="EMBL" id="MFC5243672.1"/>
    </source>
</evidence>
<protein>
    <submittedName>
        <fullName evidence="1">Uncharacterized protein</fullName>
    </submittedName>
</protein>
<dbReference type="RefSeq" id="WP_327379183.1">
    <property type="nucleotide sequence ID" value="NZ_BAAATG010000015.1"/>
</dbReference>